<protein>
    <submittedName>
        <fullName evidence="1">Uncharacterized protein</fullName>
    </submittedName>
</protein>
<evidence type="ECO:0000313" key="1">
    <source>
        <dbReference type="EMBL" id="KKK83250.1"/>
    </source>
</evidence>
<name>A0A0F8ZBD0_9ZZZZ</name>
<gene>
    <name evidence="1" type="ORF">LCGC14_2795250</name>
</gene>
<feature type="non-terminal residue" evidence="1">
    <location>
        <position position="1"/>
    </location>
</feature>
<reference evidence="1" key="1">
    <citation type="journal article" date="2015" name="Nature">
        <title>Complex archaea that bridge the gap between prokaryotes and eukaryotes.</title>
        <authorList>
            <person name="Spang A."/>
            <person name="Saw J.H."/>
            <person name="Jorgensen S.L."/>
            <person name="Zaremba-Niedzwiedzka K."/>
            <person name="Martijn J."/>
            <person name="Lind A.E."/>
            <person name="van Eijk R."/>
            <person name="Schleper C."/>
            <person name="Guy L."/>
            <person name="Ettema T.J."/>
        </authorList>
    </citation>
    <scope>NUCLEOTIDE SEQUENCE</scope>
</reference>
<sequence length="147" mass="16346">LTSLAKGCSSSSKTVLRSSNWFPAPRTHAKSIGRNGLSEEETYDIDLTPPPEPLTILEELAEWGVELTWQKPTEDNPEGGLWYLTNTYTENMFDDWAIGHLVDDEDGQLTSRDREAGTPNFFCTHVSRALAGGRFAPALRPPRATRP</sequence>
<proteinExistence type="predicted"/>
<comment type="caution">
    <text evidence="1">The sequence shown here is derived from an EMBL/GenBank/DDBJ whole genome shotgun (WGS) entry which is preliminary data.</text>
</comment>
<organism evidence="1">
    <name type="scientific">marine sediment metagenome</name>
    <dbReference type="NCBI Taxonomy" id="412755"/>
    <lineage>
        <taxon>unclassified sequences</taxon>
        <taxon>metagenomes</taxon>
        <taxon>ecological metagenomes</taxon>
    </lineage>
</organism>
<dbReference type="AlphaFoldDB" id="A0A0F8ZBD0"/>
<accession>A0A0F8ZBD0</accession>
<dbReference type="EMBL" id="LAZR01052310">
    <property type="protein sequence ID" value="KKK83250.1"/>
    <property type="molecule type" value="Genomic_DNA"/>
</dbReference>